<keyword evidence="3" id="KW-1185">Reference proteome</keyword>
<reference evidence="2 3" key="1">
    <citation type="submission" date="2014-03" db="EMBL/GenBank/DDBJ databases">
        <title>The draft genome sequence of Thioclava dalianensis DLFJ1-1.</title>
        <authorList>
            <person name="Lai Q."/>
            <person name="Shao Z."/>
        </authorList>
    </citation>
    <scope>NUCLEOTIDE SEQUENCE [LARGE SCALE GENOMIC DNA]</scope>
    <source>
        <strain evidence="2 3">DLFJ1-1</strain>
    </source>
</reference>
<evidence type="ECO:0000256" key="1">
    <source>
        <dbReference type="SAM" id="Phobius"/>
    </source>
</evidence>
<dbReference type="AlphaFoldDB" id="A0A074U6M8"/>
<dbReference type="EMBL" id="JHEH01000007">
    <property type="protein sequence ID" value="KEP70282.1"/>
    <property type="molecule type" value="Genomic_DNA"/>
</dbReference>
<sequence length="152" mass="16301">MAQERDIGVLARSWGMWAVLTGALALVLVFVQIVGPSFEAKPSAATQIGEMAGEMKRAAWRSLLGLPRPEQVPAPVSGWAYVALAAPIMGVIAIVLSMVSGVLRENWRYAIYGAGFGAAAIVFHFVWWLALLVAGMVLLVSIIENIGDIFSF</sequence>
<keyword evidence="1" id="KW-1133">Transmembrane helix</keyword>
<comment type="caution">
    <text evidence="2">The sequence shown here is derived from an EMBL/GenBank/DDBJ whole genome shotgun (WGS) entry which is preliminary data.</text>
</comment>
<name>A0A074U6M8_9RHOB</name>
<proteinExistence type="predicted"/>
<dbReference type="OrthoDB" id="7859770at2"/>
<feature type="transmembrane region" description="Helical" evidence="1">
    <location>
        <begin position="14"/>
        <end position="34"/>
    </location>
</feature>
<evidence type="ECO:0000313" key="3">
    <source>
        <dbReference type="Proteomes" id="UP000027725"/>
    </source>
</evidence>
<organism evidence="2 3">
    <name type="scientific">Thioclava dalianensis</name>
    <dbReference type="NCBI Taxonomy" id="1185766"/>
    <lineage>
        <taxon>Bacteria</taxon>
        <taxon>Pseudomonadati</taxon>
        <taxon>Pseudomonadota</taxon>
        <taxon>Alphaproteobacteria</taxon>
        <taxon>Rhodobacterales</taxon>
        <taxon>Paracoccaceae</taxon>
        <taxon>Thioclava</taxon>
    </lineage>
</organism>
<dbReference type="Proteomes" id="UP000027725">
    <property type="component" value="Unassembled WGS sequence"/>
</dbReference>
<accession>A0A074U6M8</accession>
<dbReference type="RefSeq" id="WP_038064663.1">
    <property type="nucleotide sequence ID" value="NZ_FOVB01000001.1"/>
</dbReference>
<feature type="transmembrane region" description="Helical" evidence="1">
    <location>
        <begin position="110"/>
        <end position="143"/>
    </location>
</feature>
<gene>
    <name evidence="2" type="ORF">DL1_18910</name>
</gene>
<feature type="transmembrane region" description="Helical" evidence="1">
    <location>
        <begin position="79"/>
        <end position="103"/>
    </location>
</feature>
<dbReference type="eggNOG" id="ENOG5032WPY">
    <property type="taxonomic scope" value="Bacteria"/>
</dbReference>
<evidence type="ECO:0000313" key="2">
    <source>
        <dbReference type="EMBL" id="KEP70282.1"/>
    </source>
</evidence>
<keyword evidence="1" id="KW-0812">Transmembrane</keyword>
<keyword evidence="1" id="KW-0472">Membrane</keyword>
<protein>
    <submittedName>
        <fullName evidence="2">Uncharacterized protein</fullName>
    </submittedName>
</protein>